<keyword evidence="4" id="KW-0560">Oxidoreductase</keyword>
<proteinExistence type="inferred from homology"/>
<evidence type="ECO:0000313" key="6">
    <source>
        <dbReference type="EMBL" id="NKI15883.1"/>
    </source>
</evidence>
<dbReference type="EMBL" id="JAAWWK010000001">
    <property type="protein sequence ID" value="NKI15883.1"/>
    <property type="molecule type" value="Genomic_DNA"/>
</dbReference>
<dbReference type="PANTHER" id="PTHR43735">
    <property type="entry name" value="APOPTOSIS-INDUCING FACTOR 1"/>
    <property type="match status" value="1"/>
</dbReference>
<protein>
    <submittedName>
        <fullName evidence="6">FAD-dependent oxidoreductase</fullName>
    </submittedName>
</protein>
<dbReference type="InterPro" id="IPR023753">
    <property type="entry name" value="FAD/NAD-binding_dom"/>
</dbReference>
<dbReference type="SUPFAM" id="SSF51905">
    <property type="entry name" value="FAD/NAD(P)-binding domain"/>
    <property type="match status" value="1"/>
</dbReference>
<keyword evidence="3" id="KW-0274">FAD</keyword>
<name>A0ABX1G9Q7_9GAMM</name>
<dbReference type="RefSeq" id="WP_168448440.1">
    <property type="nucleotide sequence ID" value="NZ_JAAWWK010000001.1"/>
</dbReference>
<comment type="similarity">
    <text evidence="1">Belongs to the FAD-dependent oxidoreductase family.</text>
</comment>
<evidence type="ECO:0000256" key="3">
    <source>
        <dbReference type="ARBA" id="ARBA00022827"/>
    </source>
</evidence>
<keyword evidence="7" id="KW-1185">Reference proteome</keyword>
<evidence type="ECO:0000256" key="1">
    <source>
        <dbReference type="ARBA" id="ARBA00006442"/>
    </source>
</evidence>
<reference evidence="6 7" key="1">
    <citation type="submission" date="2020-04" db="EMBL/GenBank/DDBJ databases">
        <authorList>
            <person name="Yoon J."/>
        </authorList>
    </citation>
    <scope>NUCLEOTIDE SEQUENCE [LARGE SCALE GENOMIC DNA]</scope>
    <source>
        <strain evidence="6 7">KMU-166</strain>
    </source>
</reference>
<dbReference type="Proteomes" id="UP000765845">
    <property type="component" value="Unassembled WGS sequence"/>
</dbReference>
<gene>
    <name evidence="6" type="ORF">HCU74_00490</name>
</gene>
<dbReference type="PANTHER" id="PTHR43735:SF3">
    <property type="entry name" value="FERROPTOSIS SUPPRESSOR PROTEIN 1"/>
    <property type="match status" value="1"/>
</dbReference>
<evidence type="ECO:0000259" key="5">
    <source>
        <dbReference type="Pfam" id="PF07992"/>
    </source>
</evidence>
<evidence type="ECO:0000256" key="2">
    <source>
        <dbReference type="ARBA" id="ARBA00022630"/>
    </source>
</evidence>
<dbReference type="PRINTS" id="PR00368">
    <property type="entry name" value="FADPNR"/>
</dbReference>
<dbReference type="InterPro" id="IPR036188">
    <property type="entry name" value="FAD/NAD-bd_sf"/>
</dbReference>
<evidence type="ECO:0000256" key="4">
    <source>
        <dbReference type="ARBA" id="ARBA00023002"/>
    </source>
</evidence>
<keyword evidence="2" id="KW-0285">Flavoprotein</keyword>
<sequence length="365" mass="38711">MSGQKVVIVGGGHAGIELAKRLDPTADVTLVDGKDSFVHTPAAIRAVTDSSLLDKLIIPYKNLLKRGQFVQGWAERIDPDGVVLSDGRKLKSTVTVVATGSSYAAPFKHTPAGLDEFRAISRQAASSLASAKTVAIVGAGPVGAELAGEIAHAYPEKEVHLITDEASLYPMYKPGFGKKLETDFADLGVHLHTGKLVENLQSLKEPYSGTLQLPGGETIDADIVFPAIGAKPQAELLLAVDDVQTAPDGRVMHDGWMRPSKSHPSLFAFGDVLASGDAMTIVSIARQAPCLEKIIKAVLAGKPVESQKPYEGWPLAPILLPLGPKRGASMLPVGKDGMAVGHFLTSRMKGKDLFISKYRKLLGQS</sequence>
<feature type="domain" description="FAD/NAD(P)-binding" evidence="5">
    <location>
        <begin position="5"/>
        <end position="276"/>
    </location>
</feature>
<evidence type="ECO:0000313" key="7">
    <source>
        <dbReference type="Proteomes" id="UP000765845"/>
    </source>
</evidence>
<organism evidence="6 7">
    <name type="scientific">Spongiibacter thalassae</name>
    <dbReference type="NCBI Taxonomy" id="2721624"/>
    <lineage>
        <taxon>Bacteria</taxon>
        <taxon>Pseudomonadati</taxon>
        <taxon>Pseudomonadota</taxon>
        <taxon>Gammaproteobacteria</taxon>
        <taxon>Cellvibrionales</taxon>
        <taxon>Spongiibacteraceae</taxon>
        <taxon>Spongiibacter</taxon>
    </lineage>
</organism>
<accession>A0ABX1G9Q7</accession>
<dbReference type="Gene3D" id="3.50.50.100">
    <property type="match status" value="1"/>
</dbReference>
<dbReference type="PRINTS" id="PR00469">
    <property type="entry name" value="PNDRDTASEII"/>
</dbReference>
<comment type="caution">
    <text evidence="6">The sequence shown here is derived from an EMBL/GenBank/DDBJ whole genome shotgun (WGS) entry which is preliminary data.</text>
</comment>
<dbReference type="Pfam" id="PF07992">
    <property type="entry name" value="Pyr_redox_2"/>
    <property type="match status" value="1"/>
</dbReference>